<dbReference type="GO" id="GO:0000329">
    <property type="term" value="C:fungal-type vacuole membrane"/>
    <property type="evidence" value="ECO:0007669"/>
    <property type="project" value="TreeGrafter"/>
</dbReference>
<evidence type="ECO:0000259" key="4">
    <source>
        <dbReference type="Pfam" id="PF03443"/>
    </source>
</evidence>
<proteinExistence type="predicted"/>
<protein>
    <recommendedName>
        <fullName evidence="4">Auxiliary Activity family 9 catalytic domain-containing protein</fullName>
    </recommendedName>
</protein>
<keyword evidence="2" id="KW-1133">Transmembrane helix</keyword>
<dbReference type="EMBL" id="CVQH01002225">
    <property type="protein sequence ID" value="CRK10047.1"/>
    <property type="molecule type" value="Genomic_DNA"/>
</dbReference>
<feature type="transmembrane region" description="Helical" evidence="2">
    <location>
        <begin position="660"/>
        <end position="677"/>
    </location>
</feature>
<feature type="transmembrane region" description="Helical" evidence="2">
    <location>
        <begin position="416"/>
        <end position="439"/>
    </location>
</feature>
<feature type="transmembrane region" description="Helical" evidence="2">
    <location>
        <begin position="330"/>
        <end position="350"/>
    </location>
</feature>
<dbReference type="Proteomes" id="UP000044602">
    <property type="component" value="Unassembled WGS sequence"/>
</dbReference>
<feature type="transmembrane region" description="Helical" evidence="2">
    <location>
        <begin position="357"/>
        <end position="378"/>
    </location>
</feature>
<feature type="transmembrane region" description="Helical" evidence="2">
    <location>
        <begin position="570"/>
        <end position="592"/>
    </location>
</feature>
<dbReference type="Pfam" id="PF07690">
    <property type="entry name" value="MFS_1"/>
    <property type="match status" value="1"/>
</dbReference>
<comment type="subcellular location">
    <subcellularLocation>
        <location evidence="1">Membrane</location>
        <topology evidence="1">Multi-pass membrane protein</topology>
    </subcellularLocation>
</comment>
<dbReference type="SUPFAM" id="SSF103473">
    <property type="entry name" value="MFS general substrate transporter"/>
    <property type="match status" value="1"/>
</dbReference>
<dbReference type="InterPro" id="IPR011701">
    <property type="entry name" value="MFS"/>
</dbReference>
<dbReference type="AlphaFoldDB" id="A0A0G4KLS0"/>
<dbReference type="Gene3D" id="2.70.50.70">
    <property type="match status" value="1"/>
</dbReference>
<accession>A0A0G4KLS0</accession>
<dbReference type="InterPro" id="IPR005103">
    <property type="entry name" value="AA9_LPMO"/>
</dbReference>
<keyword evidence="2" id="KW-0472">Membrane</keyword>
<feature type="transmembrane region" description="Helical" evidence="2">
    <location>
        <begin position="689"/>
        <end position="712"/>
    </location>
</feature>
<feature type="transmembrane region" description="Helical" evidence="2">
    <location>
        <begin position="732"/>
        <end position="751"/>
    </location>
</feature>
<feature type="domain" description="Auxiliary Activity family 9 catalytic" evidence="4">
    <location>
        <begin position="21"/>
        <end position="163"/>
    </location>
</feature>
<keyword evidence="3" id="KW-0732">Signal</keyword>
<feature type="transmembrane region" description="Helical" evidence="2">
    <location>
        <begin position="384"/>
        <end position="404"/>
    </location>
</feature>
<name>A0A0G4KLS0_VERLO</name>
<feature type="transmembrane region" description="Helical" evidence="2">
    <location>
        <begin position="612"/>
        <end position="632"/>
    </location>
</feature>
<feature type="signal peptide" evidence="3">
    <location>
        <begin position="1"/>
        <end position="20"/>
    </location>
</feature>
<evidence type="ECO:0000256" key="1">
    <source>
        <dbReference type="ARBA" id="ARBA00004141"/>
    </source>
</evidence>
<evidence type="ECO:0000256" key="3">
    <source>
        <dbReference type="SAM" id="SignalP"/>
    </source>
</evidence>
<organism evidence="5 6">
    <name type="scientific">Verticillium longisporum</name>
    <name type="common">Verticillium dahliae var. longisporum</name>
    <dbReference type="NCBI Taxonomy" id="100787"/>
    <lineage>
        <taxon>Eukaryota</taxon>
        <taxon>Fungi</taxon>
        <taxon>Dikarya</taxon>
        <taxon>Ascomycota</taxon>
        <taxon>Pezizomycotina</taxon>
        <taxon>Sordariomycetes</taxon>
        <taxon>Hypocreomycetidae</taxon>
        <taxon>Glomerellales</taxon>
        <taxon>Plectosphaerellaceae</taxon>
        <taxon>Verticillium</taxon>
    </lineage>
</organism>
<feature type="chain" id="PRO_5002565608" description="Auxiliary Activity family 9 catalytic domain-containing protein" evidence="3">
    <location>
        <begin position="21"/>
        <end position="785"/>
    </location>
</feature>
<keyword evidence="6" id="KW-1185">Reference proteome</keyword>
<dbReference type="Pfam" id="PF03443">
    <property type="entry name" value="AA9"/>
    <property type="match status" value="1"/>
</dbReference>
<dbReference type="GO" id="GO:0022857">
    <property type="term" value="F:transmembrane transporter activity"/>
    <property type="evidence" value="ECO:0007669"/>
    <property type="project" value="InterPro"/>
</dbReference>
<dbReference type="PANTHER" id="PTHR20772:SF4">
    <property type="entry name" value="HYPOTHETICAL AMINO ACID TRANSPORTER (EUROFUNG)"/>
    <property type="match status" value="1"/>
</dbReference>
<keyword evidence="2" id="KW-0812">Transmembrane</keyword>
<gene>
    <name evidence="5" type="ORF">BN1708_009886</name>
</gene>
<evidence type="ECO:0000256" key="2">
    <source>
        <dbReference type="SAM" id="Phobius"/>
    </source>
</evidence>
<dbReference type="InterPro" id="IPR036259">
    <property type="entry name" value="MFS_trans_sf"/>
</dbReference>
<reference evidence="5 6" key="1">
    <citation type="submission" date="2015-05" db="EMBL/GenBank/DDBJ databases">
        <authorList>
            <person name="Wang D.B."/>
            <person name="Wang M."/>
        </authorList>
    </citation>
    <scope>NUCLEOTIDE SEQUENCE [LARGE SCALE GENOMIC DNA]</scope>
    <source>
        <strain evidence="5">VL1</strain>
    </source>
</reference>
<dbReference type="STRING" id="100787.A0A0G4KLS0"/>
<evidence type="ECO:0000313" key="5">
    <source>
        <dbReference type="EMBL" id="CRK10047.1"/>
    </source>
</evidence>
<feature type="transmembrane region" description="Helical" evidence="2">
    <location>
        <begin position="451"/>
        <end position="469"/>
    </location>
</feature>
<dbReference type="PANTHER" id="PTHR20772">
    <property type="entry name" value="PROTEIN FMP42"/>
    <property type="match status" value="1"/>
</dbReference>
<dbReference type="Gene3D" id="1.20.1250.20">
    <property type="entry name" value="MFS general substrate transporter like domains"/>
    <property type="match status" value="1"/>
</dbReference>
<sequence length="785" mass="86067">MVSKLSALLAIAATVPTAFAHYNFESLIVNGAPSEAYEFVRRTTNSNSPIEDVTSPNMICNQGGIDAAIMAATNTKTVQAGDQLGFKVNSELGHPGPQAVYLSKAPGAAQEYKGDGDWFKIYELTYSEINEQGIQWATFLNNQGVHNFTFTLPKELPDGELLLLRVPLLNAARHPAGRGTGRFAALMSLAQHVTQSEGFDYEAPPPCPKPDVPYEDVLHLSAADIACRTEYRRLSFDAFAPHDAVLAVPQHKEPRLAAYKISDLKRFVQVATAIVTCWLASGIVFGFAALKPVLIAEGVYSELCPADDKPFREDDGVIVPCAEQDIRLNLFFVVASITTNVASLFCGAALDRYGRRFCWNIGAVFFATGCVLMGYSFYIPEFDAYLLGNFCLGVGGAFVFVPSFQLSNAFPQYSGVVVALVTGAFDASAAVFLFYRMAYDATGGNFSLEKFFFGYLIVPVLILVAEYTYMPEHAYHSVPELEEKIERAEDNTRDVHTSDDDLTSDGERYHHVRSIRAERRRAKLDAIVDLTGDAEVREERVKIKEERLEASGVWGVLHGLPAHQQMLTPWFILILLLTVHQMLRMNYLIATIRAQSRFMLGSDVLAESINHFFDAALPIGGVAATPFIAVLLNNASVPVTFGILTVLIIVVAVLNCIPQLWAGYAMIVAFVIFRPLYYSAISDYATKVFGFATFGRIYGALVCISGIISFAQSGLDAWTHGPLHGNPVPVNIMMGATGTVLGIALVLFVAIKVGLHNEREKAEADMERMPLICEEEEGYGTRGDR</sequence>
<dbReference type="InterPro" id="IPR052599">
    <property type="entry name" value="SLC43A_AATransporter"/>
</dbReference>
<evidence type="ECO:0000313" key="6">
    <source>
        <dbReference type="Proteomes" id="UP000044602"/>
    </source>
</evidence>